<evidence type="ECO:0000313" key="13">
    <source>
        <dbReference type="Ensembl" id="ENSCMIP00000031009.1"/>
    </source>
</evidence>
<dbReference type="Pfam" id="PF03148">
    <property type="entry name" value="Tektin"/>
    <property type="match status" value="1"/>
</dbReference>
<comment type="subunit">
    <text evidence="10">Microtubule inner protein component of sperm flagellar doublet microtubules.</text>
</comment>
<dbReference type="InParanoid" id="A0A4W3IKX4"/>
<reference evidence="13" key="5">
    <citation type="submission" date="2025-09" db="UniProtKB">
        <authorList>
            <consortium name="Ensembl"/>
        </authorList>
    </citation>
    <scope>IDENTIFICATION</scope>
</reference>
<keyword evidence="5 12" id="KW-0175">Coiled coil</keyword>
<reference evidence="14" key="3">
    <citation type="journal article" date="2014" name="Nature">
        <title>Elephant shark genome provides unique insights into gnathostome evolution.</title>
        <authorList>
            <consortium name="International Elephant Shark Genome Sequencing Consortium"/>
            <person name="Venkatesh B."/>
            <person name="Lee A.P."/>
            <person name="Ravi V."/>
            <person name="Maurya A.K."/>
            <person name="Lian M.M."/>
            <person name="Swann J.B."/>
            <person name="Ohta Y."/>
            <person name="Flajnik M.F."/>
            <person name="Sutoh Y."/>
            <person name="Kasahara M."/>
            <person name="Hoon S."/>
            <person name="Gangu V."/>
            <person name="Roy S.W."/>
            <person name="Irimia M."/>
            <person name="Korzh V."/>
            <person name="Kondrychyn I."/>
            <person name="Lim Z.W."/>
            <person name="Tay B.H."/>
            <person name="Tohari S."/>
            <person name="Kong K.W."/>
            <person name="Ho S."/>
            <person name="Lorente-Galdos B."/>
            <person name="Quilez J."/>
            <person name="Marques-Bonet T."/>
            <person name="Raney B.J."/>
            <person name="Ingham P.W."/>
            <person name="Tay A."/>
            <person name="Hillier L.W."/>
            <person name="Minx P."/>
            <person name="Boehm T."/>
            <person name="Wilson R.K."/>
            <person name="Brenner S."/>
            <person name="Warren W.C."/>
        </authorList>
    </citation>
    <scope>NUCLEOTIDE SEQUENCE [LARGE SCALE GENOMIC DNA]</scope>
</reference>
<dbReference type="PANTHER" id="PTHR19960:SF25">
    <property type="entry name" value="TEKTIN-1"/>
    <property type="match status" value="1"/>
</dbReference>
<evidence type="ECO:0000256" key="4">
    <source>
        <dbReference type="ARBA" id="ARBA00022846"/>
    </source>
</evidence>
<evidence type="ECO:0000256" key="9">
    <source>
        <dbReference type="ARBA" id="ARBA00045224"/>
    </source>
</evidence>
<reference evidence="14" key="1">
    <citation type="journal article" date="2006" name="Science">
        <title>Ancient noncoding elements conserved in the human genome.</title>
        <authorList>
            <person name="Venkatesh B."/>
            <person name="Kirkness E.F."/>
            <person name="Loh Y.H."/>
            <person name="Halpern A.L."/>
            <person name="Lee A.P."/>
            <person name="Johnson J."/>
            <person name="Dandona N."/>
            <person name="Viswanathan L.D."/>
            <person name="Tay A."/>
            <person name="Venter J.C."/>
            <person name="Strausberg R.L."/>
            <person name="Brenner S."/>
        </authorList>
    </citation>
    <scope>NUCLEOTIDE SEQUENCE [LARGE SCALE GENOMIC DNA]</scope>
</reference>
<evidence type="ECO:0000256" key="12">
    <source>
        <dbReference type="SAM" id="Coils"/>
    </source>
</evidence>
<dbReference type="Ensembl" id="ENSCMIT00000031482.1">
    <property type="protein sequence ID" value="ENSCMIP00000031009.1"/>
    <property type="gene ID" value="ENSCMIG00000013333.1"/>
</dbReference>
<evidence type="ECO:0000313" key="14">
    <source>
        <dbReference type="Proteomes" id="UP000314986"/>
    </source>
</evidence>
<gene>
    <name evidence="13" type="primary">tekt1</name>
</gene>
<dbReference type="PANTHER" id="PTHR19960">
    <property type="entry name" value="TEKTIN"/>
    <property type="match status" value="1"/>
</dbReference>
<evidence type="ECO:0000256" key="10">
    <source>
        <dbReference type="ARBA" id="ARBA00046435"/>
    </source>
</evidence>
<dbReference type="GO" id="GO:0060294">
    <property type="term" value="P:cilium movement involved in cell motility"/>
    <property type="evidence" value="ECO:0007669"/>
    <property type="project" value="UniProtKB-UniRule"/>
</dbReference>
<reference evidence="13" key="4">
    <citation type="submission" date="2025-08" db="UniProtKB">
        <authorList>
            <consortium name="Ensembl"/>
        </authorList>
    </citation>
    <scope>IDENTIFICATION</scope>
</reference>
<evidence type="ECO:0000256" key="11">
    <source>
        <dbReference type="RuleBase" id="RU367040"/>
    </source>
</evidence>
<feature type="coiled-coil region" evidence="12">
    <location>
        <begin position="406"/>
        <end position="447"/>
    </location>
</feature>
<keyword evidence="6 11" id="KW-0969">Cilium</keyword>
<organism evidence="13 14">
    <name type="scientific">Callorhinchus milii</name>
    <name type="common">Ghost shark</name>
    <dbReference type="NCBI Taxonomy" id="7868"/>
    <lineage>
        <taxon>Eukaryota</taxon>
        <taxon>Metazoa</taxon>
        <taxon>Chordata</taxon>
        <taxon>Craniata</taxon>
        <taxon>Vertebrata</taxon>
        <taxon>Chondrichthyes</taxon>
        <taxon>Holocephali</taxon>
        <taxon>Chimaeriformes</taxon>
        <taxon>Callorhinchidae</taxon>
        <taxon>Callorhinchus</taxon>
    </lineage>
</organism>
<dbReference type="InterPro" id="IPR000435">
    <property type="entry name" value="Tektins"/>
</dbReference>
<proteinExistence type="inferred from homology"/>
<keyword evidence="8 11" id="KW-0966">Cell projection</keyword>
<keyword evidence="3" id="KW-0963">Cytoplasm</keyword>
<dbReference type="AlphaFoldDB" id="A0A4W3IKX4"/>
<evidence type="ECO:0000256" key="3">
    <source>
        <dbReference type="ARBA" id="ARBA00022490"/>
    </source>
</evidence>
<dbReference type="InterPro" id="IPR048256">
    <property type="entry name" value="Tektin-like"/>
</dbReference>
<feature type="coiled-coil region" evidence="12">
    <location>
        <begin position="96"/>
        <end position="159"/>
    </location>
</feature>
<dbReference type="GO" id="GO:0005930">
    <property type="term" value="C:axoneme"/>
    <property type="evidence" value="ECO:0007669"/>
    <property type="project" value="UniProtKB-SubCell"/>
</dbReference>
<sequence>MNDSIKENHSFCIDKQLRRHIEREDYYCYYFPVPLLHRVSFLGGCTCSRRLKLLPLPCSAGGVIVMAKLVKAPIRFLPQEWNYSNKTHYNNAEVQRSRSERLVAESERLVDEIENTTRKTQRDVNKKLEQRIEEITYWKKELNTKLDELIIENDLLLAQKTRLLKALDKLQEPLCIAQQCLVNRENRVGIDLVHDEVERELMKEVEVIQGVMALLQRTLEQTDEQIRLNRSAQFYLEKDLKDKFTALTVDDYAASMTNNTPDISYVANVVRIEGNSVTPQEWIDFTNTNIVKADKQKNSSKALRSLIDSILAETTNDVLKQNEAVNLAFKFRIQETKDAKCKLEVHLNRVLSEIAAQEKNIDLLKKTIMDKEGPLKLAETRLDTRTKRPNVELVRDPAQYRLISEVQEITTNVDRLRETLGQAEMELKGLRRNQLALEEDIQVKENTLYIDDVLNSNLRKSISVNYF</sequence>
<dbReference type="STRING" id="7868.ENSCMIP00000031009"/>
<protein>
    <recommendedName>
        <fullName evidence="11">Tektin</fullName>
    </recommendedName>
</protein>
<evidence type="ECO:0000256" key="1">
    <source>
        <dbReference type="ARBA" id="ARBA00004611"/>
    </source>
</evidence>
<evidence type="ECO:0000256" key="8">
    <source>
        <dbReference type="ARBA" id="ARBA00023273"/>
    </source>
</evidence>
<comment type="subcellular location">
    <subcellularLocation>
        <location evidence="11">Cytoplasm</location>
        <location evidence="11">Cytoskeleton</location>
        <location evidence="11">Cilium axoneme</location>
    </subcellularLocation>
    <subcellularLocation>
        <location evidence="1">Cytoplasm</location>
        <location evidence="1">Cytoskeleton</location>
        <location evidence="1">Flagellum axoneme</location>
    </subcellularLocation>
</comment>
<keyword evidence="14" id="KW-1185">Reference proteome</keyword>
<evidence type="ECO:0000256" key="6">
    <source>
        <dbReference type="ARBA" id="ARBA00023069"/>
    </source>
</evidence>
<dbReference type="GO" id="GO:0060271">
    <property type="term" value="P:cilium assembly"/>
    <property type="evidence" value="ECO:0007669"/>
    <property type="project" value="UniProtKB-UniRule"/>
</dbReference>
<comment type="similarity">
    <text evidence="2 11">Belongs to the tektin family.</text>
</comment>
<dbReference type="GO" id="GO:0015630">
    <property type="term" value="C:microtubule cytoskeleton"/>
    <property type="evidence" value="ECO:0007669"/>
    <property type="project" value="UniProtKB-UniRule"/>
</dbReference>
<dbReference type="GeneTree" id="ENSGT00950000182894"/>
<reference evidence="14" key="2">
    <citation type="journal article" date="2007" name="PLoS Biol.">
        <title>Survey sequencing and comparative analysis of the elephant shark (Callorhinchus milii) genome.</title>
        <authorList>
            <person name="Venkatesh B."/>
            <person name="Kirkness E.F."/>
            <person name="Loh Y.H."/>
            <person name="Halpern A.L."/>
            <person name="Lee A.P."/>
            <person name="Johnson J."/>
            <person name="Dandona N."/>
            <person name="Viswanathan L.D."/>
            <person name="Tay A."/>
            <person name="Venter J.C."/>
            <person name="Strausberg R.L."/>
            <person name="Brenner S."/>
        </authorList>
    </citation>
    <scope>NUCLEOTIDE SEQUENCE [LARGE SCALE GENOMIC DNA]</scope>
</reference>
<evidence type="ECO:0000256" key="2">
    <source>
        <dbReference type="ARBA" id="ARBA00007209"/>
    </source>
</evidence>
<name>A0A4W3IKX4_CALMI</name>
<keyword evidence="4 11" id="KW-0282">Flagellum</keyword>
<dbReference type="Proteomes" id="UP000314986">
    <property type="component" value="Unassembled WGS sequence"/>
</dbReference>
<evidence type="ECO:0000256" key="5">
    <source>
        <dbReference type="ARBA" id="ARBA00023054"/>
    </source>
</evidence>
<accession>A0A4W3IKX4</accession>
<dbReference type="PRINTS" id="PR00511">
    <property type="entry name" value="TEKTIN"/>
</dbReference>
<keyword evidence="7" id="KW-0206">Cytoskeleton</keyword>
<dbReference type="OMA" id="LAMVMDE"/>
<dbReference type="GO" id="GO:0005634">
    <property type="term" value="C:nucleus"/>
    <property type="evidence" value="ECO:0007669"/>
    <property type="project" value="TreeGrafter"/>
</dbReference>
<evidence type="ECO:0000256" key="7">
    <source>
        <dbReference type="ARBA" id="ARBA00023212"/>
    </source>
</evidence>
<comment type="function">
    <text evidence="9">Microtubule inner protein (MIP) part of the dynein-decorated doublet microtubules (DMTs) in cilia and flagellar axoneme. Forms filamentous polymers in the walls of ciliary and flagellar microtubules.</text>
</comment>